<feature type="signal peptide" evidence="15">
    <location>
        <begin position="1"/>
        <end position="25"/>
    </location>
</feature>
<feature type="compositionally biased region" description="Basic and acidic residues" evidence="14">
    <location>
        <begin position="1204"/>
        <end position="1216"/>
    </location>
</feature>
<proteinExistence type="predicted"/>
<feature type="repeat" description="ANK" evidence="12">
    <location>
        <begin position="972"/>
        <end position="1004"/>
    </location>
</feature>
<feature type="compositionally biased region" description="Basic and acidic residues" evidence="14">
    <location>
        <begin position="342"/>
        <end position="403"/>
    </location>
</feature>
<evidence type="ECO:0000256" key="3">
    <source>
        <dbReference type="ARBA" id="ARBA00004906"/>
    </source>
</evidence>
<dbReference type="PROSITE" id="PS50088">
    <property type="entry name" value="ANK_REPEAT"/>
    <property type="match status" value="3"/>
</dbReference>
<feature type="chain" id="PRO_5034056313" description="RING-type E3 ubiquitin transferase" evidence="15">
    <location>
        <begin position="26"/>
        <end position="1234"/>
    </location>
</feature>
<dbReference type="FunFam" id="2.30.30.40:FF:000078">
    <property type="entry name" value="Putative e3 ubiquitin-protein ligase mib2"/>
    <property type="match status" value="1"/>
</dbReference>
<keyword evidence="7" id="KW-0479">Metal-binding</keyword>
<evidence type="ECO:0000256" key="5">
    <source>
        <dbReference type="ARBA" id="ARBA00022490"/>
    </source>
</evidence>
<feature type="region of interest" description="Disordered" evidence="14">
    <location>
        <begin position="1176"/>
        <end position="1217"/>
    </location>
</feature>
<dbReference type="Pfam" id="PF00531">
    <property type="entry name" value="Death"/>
    <property type="match status" value="1"/>
</dbReference>
<dbReference type="Pfam" id="PF12796">
    <property type="entry name" value="Ank_2"/>
    <property type="match status" value="2"/>
</dbReference>
<dbReference type="CDD" id="cd01670">
    <property type="entry name" value="Death"/>
    <property type="match status" value="1"/>
</dbReference>
<comment type="catalytic activity">
    <reaction evidence="1">
        <text>S-ubiquitinyl-[E2 ubiquitin-conjugating enzyme]-L-cysteine + [acceptor protein]-L-lysine = [E2 ubiquitin-conjugating enzyme]-L-cysteine + N(6)-ubiquitinyl-[acceptor protein]-L-lysine.</text>
        <dbReference type="EC" id="2.3.2.27"/>
    </reaction>
</comment>
<evidence type="ECO:0000256" key="7">
    <source>
        <dbReference type="ARBA" id="ARBA00022723"/>
    </source>
</evidence>
<evidence type="ECO:0000259" key="17">
    <source>
        <dbReference type="PROSITE" id="PS50135"/>
    </source>
</evidence>
<dbReference type="Proteomes" id="UP000694845">
    <property type="component" value="Unplaced"/>
</dbReference>
<dbReference type="Gene3D" id="1.10.533.10">
    <property type="entry name" value="Death Domain, Fas"/>
    <property type="match status" value="1"/>
</dbReference>
<evidence type="ECO:0000256" key="2">
    <source>
        <dbReference type="ARBA" id="ARBA00004496"/>
    </source>
</evidence>
<evidence type="ECO:0000256" key="1">
    <source>
        <dbReference type="ARBA" id="ARBA00000900"/>
    </source>
</evidence>
<dbReference type="SUPFAM" id="SSF57850">
    <property type="entry name" value="RING/U-box"/>
    <property type="match status" value="1"/>
</dbReference>
<dbReference type="OrthoDB" id="6153504at2759"/>
<dbReference type="GO" id="GO:0061630">
    <property type="term" value="F:ubiquitin protein ligase activity"/>
    <property type="evidence" value="ECO:0007669"/>
    <property type="project" value="UniProtKB-EC"/>
</dbReference>
<dbReference type="PROSITE" id="PS50017">
    <property type="entry name" value="DEATH_DOMAIN"/>
    <property type="match status" value="1"/>
</dbReference>
<dbReference type="InterPro" id="IPR000488">
    <property type="entry name" value="Death_dom"/>
</dbReference>
<dbReference type="SMART" id="SM00248">
    <property type="entry name" value="ANK"/>
    <property type="match status" value="7"/>
</dbReference>
<feature type="compositionally biased region" description="Basic and acidic residues" evidence="14">
    <location>
        <begin position="421"/>
        <end position="431"/>
    </location>
</feature>
<keyword evidence="15" id="KW-0732">Signal</keyword>
<feature type="compositionally biased region" description="Basic and acidic residues" evidence="14">
    <location>
        <begin position="1182"/>
        <end position="1192"/>
    </location>
</feature>
<dbReference type="GO" id="GO:0005737">
    <property type="term" value="C:cytoplasm"/>
    <property type="evidence" value="ECO:0007669"/>
    <property type="project" value="UniProtKB-SubCell"/>
</dbReference>
<feature type="region of interest" description="Disordered" evidence="14">
    <location>
        <begin position="342"/>
        <end position="557"/>
    </location>
</feature>
<dbReference type="SMART" id="SM00005">
    <property type="entry name" value="DEATH"/>
    <property type="match status" value="1"/>
</dbReference>
<sequence>MSPESHHRLFIALDALLPCFPLLDGSGFPLVFPTVISSKQEVKLEQITMNVKLDTSDPDFWNPFAKTIGESWRDLCSVLGYCHAEIEMFATDEDSDGLKKIGAMLGKWCKANSDREYLIILVEKLRMIQRNDLIKELEKHVGAQLEHDPTTQERCIAGSCAAMENGKKTKEKVERQQVKHHGDGQVKAEDVQLKTPQVVIHYNYNYNLTNCPIVKGDMKDSNINYGYEFNIKLVGIKEGRKDDGRTNRLLDMVKADIGDEKSAVTPLKEVLNEFNLEAMGVTVGCVQLTVRVQSREDLERFWQAYISGEFHTRIKSTLPISEVRISEDVYTKGCRFFEGVEKRNDEGNKRQGGKPDKHDKTGQVDTKTANDRHDKDQTEDNEGSKCDERDEENKEPADMKASDDAGDSTKTSHTMTKPKVCRMEKEEFETKVHKHDGRHNSNGSSEEEKAGQEDKMHGTVEIDKDYMAVHEEATSGGLHGEKESGTWTEGVVAVGGGKQNATPDVSKPPEGLDHEEETDQKDTKTEGQGQEEEKTGEKDTGPEAHAQCSEETPGLDSINKEETAFREQQWHGAEGDTGDAVGTRVVRGPDWKWGDQDGGCGGVGTVVRCEASENKSTVWVRWDSGVLGKYGTGKGGGNFILRVYDNAQRGVKHLFIRCDGCAKMNVEGIRWKCLRCHDYDLCHGCYNEGRHELEHSFARIEEPGATGVEVPCRISARQCTAFGIFLGAEVVRGPDWKWDDQDGGVGTIGTVSDMYGADNSYRSLVRVQWSPGNSNVYTCGKEGKMDLQYTEKGSNGEFFIEHLPMLNMSFPSKSRIQDVKTSPHFAVGEKVRLMDMDLVQLMELQEKRCGWKDEMKNFKGRTGEVKLIHDDGDVLVQFGRSLYFYNPRCLQKKTSSDYIQTSVVEGGKTLFRSAACGDINTVKETISKYPDAVKYQNECGITALQAASHRGHLDIVIALTEGKSSLEQQDKDGDTALAFAVMGNNPHVVQFLLLVGSDPNSSDENGLTPLHLSMGHCDATCAEVLLNHDQRLVKNQDIDGDTPLFFAIGQAEFNQSMTEMLIQHMTADDLRLQNNKGFNCLHHAALHGQKRAVENILKVAPSMINIAKEDGFTALHIAAVNDHTDVVETLLKQKNCNINALTEMGQTALDLAVEENHHKCIEVLVRHGARTREGEFIPSSHFRSEPGNKNSKDSNISDYLHSLDPSEKARTREDLQNKQYAQVYTEKGKGCKVQ</sequence>
<protein>
    <recommendedName>
        <fullName evidence="4">RING-type E3 ubiquitin transferase</fullName>
        <ecNumber evidence="4">2.3.2.27</ecNumber>
    </recommendedName>
</protein>
<dbReference type="Gene3D" id="3.30.60.90">
    <property type="match status" value="1"/>
</dbReference>
<organism evidence="19 20">
    <name type="scientific">Acanthaster planci</name>
    <name type="common">Crown-of-thorns starfish</name>
    <dbReference type="NCBI Taxonomy" id="133434"/>
    <lineage>
        <taxon>Eukaryota</taxon>
        <taxon>Metazoa</taxon>
        <taxon>Echinodermata</taxon>
        <taxon>Eleutherozoa</taxon>
        <taxon>Asterozoa</taxon>
        <taxon>Asteroidea</taxon>
        <taxon>Valvatacea</taxon>
        <taxon>Valvatida</taxon>
        <taxon>Acanthasteridae</taxon>
        <taxon>Acanthaster</taxon>
    </lineage>
</organism>
<dbReference type="InterPro" id="IPR002110">
    <property type="entry name" value="Ankyrin_rpt"/>
</dbReference>
<evidence type="ECO:0000256" key="8">
    <source>
        <dbReference type="ARBA" id="ARBA00022737"/>
    </source>
</evidence>
<dbReference type="SUPFAM" id="SSF159034">
    <property type="entry name" value="Mib/herc2 domain-like"/>
    <property type="match status" value="2"/>
</dbReference>
<evidence type="ECO:0000256" key="6">
    <source>
        <dbReference type="ARBA" id="ARBA00022679"/>
    </source>
</evidence>
<evidence type="ECO:0000259" key="18">
    <source>
        <dbReference type="PROSITE" id="PS51416"/>
    </source>
</evidence>
<feature type="repeat" description="ANK" evidence="12">
    <location>
        <begin position="1110"/>
        <end position="1132"/>
    </location>
</feature>
<dbReference type="InterPro" id="IPR011029">
    <property type="entry name" value="DEATH-like_dom_sf"/>
</dbReference>
<dbReference type="UniPathway" id="UPA00143"/>
<dbReference type="GO" id="GO:0007165">
    <property type="term" value="P:signal transduction"/>
    <property type="evidence" value="ECO:0007669"/>
    <property type="project" value="InterPro"/>
</dbReference>
<dbReference type="PANTHER" id="PTHR24202:SF4">
    <property type="entry name" value="E3 UBIQUITIN-PROTEIN LIGASE MIB2-RELATED"/>
    <property type="match status" value="1"/>
</dbReference>
<dbReference type="InterPro" id="IPR040847">
    <property type="entry name" value="SH3_15"/>
</dbReference>
<dbReference type="SMART" id="SM00291">
    <property type="entry name" value="ZnF_ZZ"/>
    <property type="match status" value="1"/>
</dbReference>
<evidence type="ECO:0000256" key="9">
    <source>
        <dbReference type="ARBA" id="ARBA00022771"/>
    </source>
</evidence>
<dbReference type="AlphaFoldDB" id="A0A8B7ZUJ6"/>
<dbReference type="Pfam" id="PF18346">
    <property type="entry name" value="SH3_15"/>
    <property type="match status" value="1"/>
</dbReference>
<keyword evidence="5" id="KW-0963">Cytoplasm</keyword>
<keyword evidence="6" id="KW-0808">Transferase</keyword>
<feature type="domain" description="MIB/HERC2" evidence="18">
    <location>
        <begin position="571"/>
        <end position="647"/>
    </location>
</feature>
<evidence type="ECO:0000256" key="12">
    <source>
        <dbReference type="PROSITE-ProRule" id="PRU00023"/>
    </source>
</evidence>
<feature type="domain" description="Death" evidence="16">
    <location>
        <begin position="68"/>
        <end position="141"/>
    </location>
</feature>
<dbReference type="Pfam" id="PF00569">
    <property type="entry name" value="ZZ"/>
    <property type="match status" value="1"/>
</dbReference>
<keyword evidence="19" id="KW-1185">Reference proteome</keyword>
<evidence type="ECO:0000313" key="20">
    <source>
        <dbReference type="RefSeq" id="XP_022109238.1"/>
    </source>
</evidence>
<dbReference type="RefSeq" id="XP_022109238.1">
    <property type="nucleotide sequence ID" value="XM_022253546.1"/>
</dbReference>
<evidence type="ECO:0000256" key="4">
    <source>
        <dbReference type="ARBA" id="ARBA00012483"/>
    </source>
</evidence>
<dbReference type="PROSITE" id="PS01357">
    <property type="entry name" value="ZF_ZZ_1"/>
    <property type="match status" value="1"/>
</dbReference>
<accession>A0A8B7ZUJ6</accession>
<dbReference type="PANTHER" id="PTHR24202">
    <property type="entry name" value="E3 UBIQUITIN-PROTEIN LIGASE MIB2"/>
    <property type="match status" value="1"/>
</dbReference>
<keyword evidence="12" id="KW-0040">ANK repeat</keyword>
<evidence type="ECO:0000259" key="16">
    <source>
        <dbReference type="PROSITE" id="PS50017"/>
    </source>
</evidence>
<dbReference type="InterPro" id="IPR036770">
    <property type="entry name" value="Ankyrin_rpt-contain_sf"/>
</dbReference>
<gene>
    <name evidence="20" type="primary">LOC110989278</name>
</gene>
<evidence type="ECO:0000313" key="19">
    <source>
        <dbReference type="Proteomes" id="UP000694845"/>
    </source>
</evidence>
<dbReference type="Gene3D" id="1.25.40.20">
    <property type="entry name" value="Ankyrin repeat-containing domain"/>
    <property type="match status" value="1"/>
</dbReference>
<dbReference type="InterPro" id="IPR043145">
    <property type="entry name" value="Znf_ZZ_sf"/>
</dbReference>
<keyword evidence="8" id="KW-0677">Repeat</keyword>
<dbReference type="KEGG" id="aplc:110989278"/>
<evidence type="ECO:0000256" key="11">
    <source>
        <dbReference type="ARBA" id="ARBA00022833"/>
    </source>
</evidence>
<dbReference type="InterPro" id="IPR037252">
    <property type="entry name" value="Mib_Herc2_sf"/>
</dbReference>
<evidence type="ECO:0000256" key="10">
    <source>
        <dbReference type="ARBA" id="ARBA00022786"/>
    </source>
</evidence>
<dbReference type="InterPro" id="IPR010606">
    <property type="entry name" value="Mib_Herc2"/>
</dbReference>
<evidence type="ECO:0000256" key="15">
    <source>
        <dbReference type="SAM" id="SignalP"/>
    </source>
</evidence>
<keyword evidence="11" id="KW-0862">Zinc</keyword>
<feature type="domain" description="ZZ-type" evidence="17">
    <location>
        <begin position="653"/>
        <end position="705"/>
    </location>
</feature>
<keyword evidence="10" id="KW-0833">Ubl conjugation pathway</keyword>
<evidence type="ECO:0000256" key="14">
    <source>
        <dbReference type="SAM" id="MobiDB-lite"/>
    </source>
</evidence>
<dbReference type="GeneID" id="110989278"/>
<dbReference type="Pfam" id="PF06701">
    <property type="entry name" value="MIB_HERC2"/>
    <property type="match status" value="2"/>
</dbReference>
<dbReference type="PROSITE" id="PS51416">
    <property type="entry name" value="MIB_HERC2"/>
    <property type="match status" value="2"/>
</dbReference>
<dbReference type="EC" id="2.3.2.27" evidence="4"/>
<dbReference type="GO" id="GO:0008270">
    <property type="term" value="F:zinc ion binding"/>
    <property type="evidence" value="ECO:0007669"/>
    <property type="project" value="UniProtKB-KW"/>
</dbReference>
<dbReference type="PROSITE" id="PS50297">
    <property type="entry name" value="ANK_REP_REGION"/>
    <property type="match status" value="3"/>
</dbReference>
<dbReference type="GO" id="GO:0016567">
    <property type="term" value="P:protein ubiquitination"/>
    <property type="evidence" value="ECO:0007669"/>
    <property type="project" value="UniProtKB-UniPathway"/>
</dbReference>
<name>A0A8B7ZUJ6_ACAPL</name>
<comment type="pathway">
    <text evidence="3">Protein modification; protein ubiquitination.</text>
</comment>
<dbReference type="SUPFAM" id="SSF47986">
    <property type="entry name" value="DEATH domain"/>
    <property type="match status" value="1"/>
</dbReference>
<dbReference type="SUPFAM" id="SSF48403">
    <property type="entry name" value="Ankyrin repeat"/>
    <property type="match status" value="1"/>
</dbReference>
<keyword evidence="9 13" id="KW-0863">Zinc-finger</keyword>
<feature type="repeat" description="ANK" evidence="12">
    <location>
        <begin position="1144"/>
        <end position="1169"/>
    </location>
</feature>
<dbReference type="PROSITE" id="PS50135">
    <property type="entry name" value="ZF_ZZ_2"/>
    <property type="match status" value="1"/>
</dbReference>
<feature type="compositionally biased region" description="Basic and acidic residues" evidence="14">
    <location>
        <begin position="446"/>
        <end position="484"/>
    </location>
</feature>
<comment type="subcellular location">
    <subcellularLocation>
        <location evidence="2">Cytoplasm</location>
    </subcellularLocation>
</comment>
<dbReference type="InterPro" id="IPR000433">
    <property type="entry name" value="Znf_ZZ"/>
</dbReference>
<feature type="domain" description="MIB/HERC2" evidence="18">
    <location>
        <begin position="716"/>
        <end position="793"/>
    </location>
</feature>
<dbReference type="Gene3D" id="2.30.30.40">
    <property type="entry name" value="SH3 Domains"/>
    <property type="match status" value="2"/>
</dbReference>
<feature type="compositionally biased region" description="Basic and acidic residues" evidence="14">
    <location>
        <begin position="520"/>
        <end position="542"/>
    </location>
</feature>
<evidence type="ECO:0000256" key="13">
    <source>
        <dbReference type="PROSITE-ProRule" id="PRU00228"/>
    </source>
</evidence>
<reference evidence="20" key="1">
    <citation type="submission" date="2025-08" db="UniProtKB">
        <authorList>
            <consortium name="RefSeq"/>
        </authorList>
    </citation>
    <scope>IDENTIFICATION</scope>
</reference>